<sequence length="1147" mass="126240">MSTEKISSTSSTSDPINDEILEAKKLYPSINVLSTSPSSISVSYNRGYNCVYITLTIPNEYPKHPLVVSIDKDTVVPSGLKKQLEKKLNEVAIEKSQQSSNSAYQQVAAVWGCLVSFLDTNLAFPIDFPCGSNSVKCQNHVRKALGKDARASIQSFQQSNSLHSYFAKAFGTVPVHEASQQKEKQQQASSANKHVEPLDPSPALNSYLILVHSRVATALRAAIEDEIQRMPLPSTNSSNNGQHNRGSADEDHGHPLLRLLKSAWPFREVTELRPVLICLLKRLGDNTPVEMLRKLGAKKGDGSKELKHADLISQLGPHMQRLVWEADWDHQASTTDGNNRSEEEITLRGSTILADFIQPAVDQYVNDGALVQAAELAFVGGISERRLATKSRRMEAKDSDVTGGADETTSGTLASIGVGGKTSSKGGKDEPKTTTPSSAQSITSIKETVGRRPKLLGAVLDMLISEYATSGGGLGNIHSMTVAEKKKKLLMDGGSILGGATNLTCTLVSDILLSFGQLPRSYEALGILARLLDAAVQVGSISDNTLAQIQGCLRTLFRPTDSDLSQKPPVTPTKMTQDTSQSGKKIKLSLKNIPTKIFPDHPIDDSEFARKLLQKVLKKAIALMKENDPQGLFLNPVTDAIAPGYSSIIKRPMCIRTIEEQMVESSYDSIEDFRDDRRIISMITQTLLMFANCVKYNVGDAGQWFRVEAQRQKQLWKEKIYPEAKSKLSTEKSKRKAALKKAKANETTAAGSKKRKPPPPLAFAPGMKKSAVPTSEKKKDDAAINNLTAKDVDPLPPWRYKRRKKEVEIPSLQCLASMLLADPFVIRLLVDKIEKIVRADIMKNKSVPSGNALLPSLLQLLNIAKISTQLCAMKGKRLAIPDAGLKEILMEGEDRSLPYETLRNFLPLFSKLLLDVDLDKRIALGGDLYDAAAQSLLTPSDVMDAEWNGASSLQDLRVIVEGAFIHLMQPGNTNEVALQNQFPRFVNALDKLSDGNMIHEKPFFISLSHALLRYKTKLPHSTRDLVTNVMIKWLRLSKDSNESCLCSALHECFMRLLNEWVSLGNAVLSRDLFLSLSEQAIAAADKEGDEQQSALFVSLWIKNDAQFALVKEQYLRMLTSTPEKTAESWKEKLGIPDEKADAMDTSS</sequence>
<feature type="compositionally biased region" description="Basic residues" evidence="3">
    <location>
        <begin position="733"/>
        <end position="742"/>
    </location>
</feature>
<dbReference type="Gene3D" id="1.20.920.10">
    <property type="entry name" value="Bromodomain-like"/>
    <property type="match status" value="1"/>
</dbReference>
<gene>
    <name evidence="5" type="ORF">QTG54_012629</name>
</gene>
<feature type="region of interest" description="Disordered" evidence="3">
    <location>
        <begin position="176"/>
        <end position="198"/>
    </location>
</feature>
<dbReference type="PANTHER" id="PTHR22881:SF27">
    <property type="entry name" value="BROMODOMAIN CONTAINING 7_9"/>
    <property type="match status" value="1"/>
</dbReference>
<dbReference type="Proteomes" id="UP001224775">
    <property type="component" value="Unassembled WGS sequence"/>
</dbReference>
<keyword evidence="1 2" id="KW-0103">Bromodomain</keyword>
<feature type="domain" description="Bromo" evidence="4">
    <location>
        <begin position="625"/>
        <end position="680"/>
    </location>
</feature>
<evidence type="ECO:0000259" key="4">
    <source>
        <dbReference type="PROSITE" id="PS50014"/>
    </source>
</evidence>
<dbReference type="SMART" id="SM00297">
    <property type="entry name" value="BROMO"/>
    <property type="match status" value="1"/>
</dbReference>
<feature type="region of interest" description="Disordered" evidence="3">
    <location>
        <begin position="1122"/>
        <end position="1147"/>
    </location>
</feature>
<protein>
    <recommendedName>
        <fullName evidence="4">Bromo domain-containing protein</fullName>
    </recommendedName>
</protein>
<organism evidence="5 6">
    <name type="scientific">Skeletonema marinoi</name>
    <dbReference type="NCBI Taxonomy" id="267567"/>
    <lineage>
        <taxon>Eukaryota</taxon>
        <taxon>Sar</taxon>
        <taxon>Stramenopiles</taxon>
        <taxon>Ochrophyta</taxon>
        <taxon>Bacillariophyta</taxon>
        <taxon>Coscinodiscophyceae</taxon>
        <taxon>Thalassiosirophycidae</taxon>
        <taxon>Thalassiosirales</taxon>
        <taxon>Skeletonemataceae</taxon>
        <taxon>Skeletonema</taxon>
        <taxon>Skeletonema marinoi-dohrnii complex</taxon>
    </lineage>
</organism>
<proteinExistence type="predicted"/>
<feature type="region of interest" description="Disordered" evidence="3">
    <location>
        <begin position="230"/>
        <end position="253"/>
    </location>
</feature>
<feature type="region of interest" description="Disordered" evidence="3">
    <location>
        <begin position="727"/>
        <end position="780"/>
    </location>
</feature>
<feature type="compositionally biased region" description="Polar residues" evidence="3">
    <location>
        <begin position="433"/>
        <end position="444"/>
    </location>
</feature>
<dbReference type="PROSITE" id="PS50014">
    <property type="entry name" value="BROMODOMAIN_2"/>
    <property type="match status" value="1"/>
</dbReference>
<evidence type="ECO:0000313" key="6">
    <source>
        <dbReference type="Proteomes" id="UP001224775"/>
    </source>
</evidence>
<dbReference type="InterPro" id="IPR051831">
    <property type="entry name" value="Bromodomain_contain_prot"/>
</dbReference>
<feature type="compositionally biased region" description="Basic and acidic residues" evidence="3">
    <location>
        <begin position="389"/>
        <end position="400"/>
    </location>
</feature>
<feature type="compositionally biased region" description="Polar residues" evidence="3">
    <location>
        <begin position="233"/>
        <end position="245"/>
    </location>
</feature>
<feature type="region of interest" description="Disordered" evidence="3">
    <location>
        <begin position="389"/>
        <end position="444"/>
    </location>
</feature>
<evidence type="ECO:0000256" key="3">
    <source>
        <dbReference type="SAM" id="MobiDB-lite"/>
    </source>
</evidence>
<dbReference type="SUPFAM" id="SSF47370">
    <property type="entry name" value="Bromodomain"/>
    <property type="match status" value="1"/>
</dbReference>
<evidence type="ECO:0000256" key="1">
    <source>
        <dbReference type="ARBA" id="ARBA00023117"/>
    </source>
</evidence>
<feature type="compositionally biased region" description="Basic and acidic residues" evidence="3">
    <location>
        <begin position="1124"/>
        <end position="1147"/>
    </location>
</feature>
<dbReference type="InterPro" id="IPR001487">
    <property type="entry name" value="Bromodomain"/>
</dbReference>
<reference evidence="5" key="1">
    <citation type="submission" date="2023-06" db="EMBL/GenBank/DDBJ databases">
        <title>Survivors Of The Sea: Transcriptome response of Skeletonema marinoi to long-term dormancy.</title>
        <authorList>
            <person name="Pinder M.I.M."/>
            <person name="Kourtchenko O."/>
            <person name="Robertson E.K."/>
            <person name="Larsson T."/>
            <person name="Maumus F."/>
            <person name="Osuna-Cruz C.M."/>
            <person name="Vancaester E."/>
            <person name="Stenow R."/>
            <person name="Vandepoele K."/>
            <person name="Ploug H."/>
            <person name="Bruchert V."/>
            <person name="Godhe A."/>
            <person name="Topel M."/>
        </authorList>
    </citation>
    <scope>NUCLEOTIDE SEQUENCE</scope>
    <source>
        <strain evidence="5">R05AC</strain>
    </source>
</reference>
<evidence type="ECO:0000256" key="2">
    <source>
        <dbReference type="PROSITE-ProRule" id="PRU00035"/>
    </source>
</evidence>
<keyword evidence="6" id="KW-1185">Reference proteome</keyword>
<accession>A0AAD8XZJ7</accession>
<dbReference type="InterPro" id="IPR036427">
    <property type="entry name" value="Bromodomain-like_sf"/>
</dbReference>
<comment type="caution">
    <text evidence="5">The sequence shown here is derived from an EMBL/GenBank/DDBJ whole genome shotgun (WGS) entry which is preliminary data.</text>
</comment>
<evidence type="ECO:0000313" key="5">
    <source>
        <dbReference type="EMBL" id="KAK1736607.1"/>
    </source>
</evidence>
<name>A0AAD8XZJ7_9STRA</name>
<dbReference type="EMBL" id="JATAAI010000028">
    <property type="protein sequence ID" value="KAK1736607.1"/>
    <property type="molecule type" value="Genomic_DNA"/>
</dbReference>
<dbReference type="AlphaFoldDB" id="A0AAD8XZJ7"/>
<dbReference type="PANTHER" id="PTHR22881">
    <property type="entry name" value="BROMODOMAIN CONTAINING PROTEIN"/>
    <property type="match status" value="1"/>
</dbReference>
<dbReference type="Pfam" id="PF00439">
    <property type="entry name" value="Bromodomain"/>
    <property type="match status" value="1"/>
</dbReference>